<evidence type="ECO:0000313" key="2">
    <source>
        <dbReference type="Proteomes" id="UP000708208"/>
    </source>
</evidence>
<proteinExistence type="predicted"/>
<sequence>MTDQPQRIELGNNVFLRFEEQRKKNSQTQTCRITEPFPVLNANDIDYGTFYEQFLITNRPCLFISSLTDDWNCRNDWIDKTEVFPRINFDFLERTYGKSNVGVVDCERFTPEFTPQQTYNMNKDSENCMPLTEFISYWKDYINNGYPDSMKLQYLKVDKFCGSGL</sequence>
<gene>
    <name evidence="1" type="ORF">AFUS01_LOCUS43319</name>
</gene>
<name>A0A8J2LDM2_9HEXA</name>
<dbReference type="OrthoDB" id="203487at2759"/>
<protein>
    <submittedName>
        <fullName evidence="1">Uncharacterized protein</fullName>
    </submittedName>
</protein>
<dbReference type="EMBL" id="CAJVCH010570000">
    <property type="protein sequence ID" value="CAG7833732.1"/>
    <property type="molecule type" value="Genomic_DNA"/>
</dbReference>
<organism evidence="1 2">
    <name type="scientific">Allacma fusca</name>
    <dbReference type="NCBI Taxonomy" id="39272"/>
    <lineage>
        <taxon>Eukaryota</taxon>
        <taxon>Metazoa</taxon>
        <taxon>Ecdysozoa</taxon>
        <taxon>Arthropoda</taxon>
        <taxon>Hexapoda</taxon>
        <taxon>Collembola</taxon>
        <taxon>Symphypleona</taxon>
        <taxon>Sminthuridae</taxon>
        <taxon>Allacma</taxon>
    </lineage>
</organism>
<keyword evidence="2" id="KW-1185">Reference proteome</keyword>
<evidence type="ECO:0000313" key="1">
    <source>
        <dbReference type="EMBL" id="CAG7833732.1"/>
    </source>
</evidence>
<dbReference type="Proteomes" id="UP000708208">
    <property type="component" value="Unassembled WGS sequence"/>
</dbReference>
<reference evidence="1" key="1">
    <citation type="submission" date="2021-06" db="EMBL/GenBank/DDBJ databases">
        <authorList>
            <person name="Hodson N. C."/>
            <person name="Mongue J. A."/>
            <person name="Jaron S. K."/>
        </authorList>
    </citation>
    <scope>NUCLEOTIDE SEQUENCE</scope>
</reference>
<accession>A0A8J2LDM2</accession>
<comment type="caution">
    <text evidence="1">The sequence shown here is derived from an EMBL/GenBank/DDBJ whole genome shotgun (WGS) entry which is preliminary data.</text>
</comment>
<dbReference type="AlphaFoldDB" id="A0A8J2LDM2"/>